<evidence type="ECO:0000256" key="8">
    <source>
        <dbReference type="SAM" id="MobiDB-lite"/>
    </source>
</evidence>
<evidence type="ECO:0000256" key="5">
    <source>
        <dbReference type="ARBA" id="ARBA00022884"/>
    </source>
</evidence>
<dbReference type="PROSITE" id="PS50821">
    <property type="entry name" value="PAZ"/>
    <property type="match status" value="1"/>
</dbReference>
<accession>A0A1Y1KFT6</accession>
<dbReference type="EMBL" id="GEZM01087790">
    <property type="protein sequence ID" value="JAV58475.1"/>
    <property type="molecule type" value="Transcribed_RNA"/>
</dbReference>
<evidence type="ECO:0000256" key="2">
    <source>
        <dbReference type="ARBA" id="ARBA00022473"/>
    </source>
</evidence>
<dbReference type="Gene3D" id="3.30.420.10">
    <property type="entry name" value="Ribonuclease H-like superfamily/Ribonuclease H"/>
    <property type="match status" value="1"/>
</dbReference>
<dbReference type="GO" id="GO:0030154">
    <property type="term" value="P:cell differentiation"/>
    <property type="evidence" value="ECO:0007669"/>
    <property type="project" value="UniProtKB-KW"/>
</dbReference>
<dbReference type="CDD" id="cd04658">
    <property type="entry name" value="Piwi_piwi-like_Euk"/>
    <property type="match status" value="1"/>
</dbReference>
<reference evidence="12" key="3">
    <citation type="submission" date="2019-08" db="EMBL/GenBank/DDBJ databases">
        <authorList>
            <consortium name="Photinus pyralis genome working group"/>
            <person name="Fallon T.R."/>
            <person name="Sander Lower S.E."/>
            <person name="Weng J.-K."/>
        </authorList>
    </citation>
    <scope>NUCLEOTIDE SEQUENCE</scope>
    <source>
        <strain evidence="12">1611_PpyrPB1</strain>
        <tissue evidence="12">Whole body</tissue>
    </source>
</reference>
<dbReference type="GO" id="GO:0005737">
    <property type="term" value="C:cytoplasm"/>
    <property type="evidence" value="ECO:0007669"/>
    <property type="project" value="UniProtKB-SubCell"/>
</dbReference>
<reference evidence="11" key="1">
    <citation type="journal article" date="2016" name="Sci. Rep.">
        <title>Molecular characterization of firefly nuptial gifts: a multi-omics approach sheds light on postcopulatory sexual selection.</title>
        <authorList>
            <person name="Al-Wathiqui N."/>
            <person name="Fallon T.R."/>
            <person name="South A."/>
            <person name="Weng J.K."/>
            <person name="Lewis S.M."/>
        </authorList>
    </citation>
    <scope>NUCLEOTIDE SEQUENCE</scope>
</reference>
<evidence type="ECO:0000256" key="4">
    <source>
        <dbReference type="ARBA" id="ARBA00022782"/>
    </source>
</evidence>
<dbReference type="InterPro" id="IPR003100">
    <property type="entry name" value="PAZ_dom"/>
</dbReference>
<dbReference type="SUPFAM" id="SSF53098">
    <property type="entry name" value="Ribonuclease H-like"/>
    <property type="match status" value="1"/>
</dbReference>
<dbReference type="InterPro" id="IPR036085">
    <property type="entry name" value="PAZ_dom_sf"/>
</dbReference>
<evidence type="ECO:0000259" key="9">
    <source>
        <dbReference type="PROSITE" id="PS50821"/>
    </source>
</evidence>
<dbReference type="EMBL" id="VVIM01000005">
    <property type="protein sequence ID" value="KAB0799368.1"/>
    <property type="molecule type" value="Genomic_DNA"/>
</dbReference>
<dbReference type="SMART" id="SM00950">
    <property type="entry name" value="Piwi"/>
    <property type="match status" value="1"/>
</dbReference>
<evidence type="ECO:0008006" key="14">
    <source>
        <dbReference type="Google" id="ProtNLM"/>
    </source>
</evidence>
<keyword evidence="5" id="KW-0694">RNA-binding</keyword>
<dbReference type="GO" id="GO:0140965">
    <property type="term" value="P:secondary piRNA processing"/>
    <property type="evidence" value="ECO:0007669"/>
    <property type="project" value="UniProtKB-ARBA"/>
</dbReference>
<comment type="subcellular location">
    <subcellularLocation>
        <location evidence="1">Cytoplasm</location>
    </subcellularLocation>
</comment>
<dbReference type="Pfam" id="PF02171">
    <property type="entry name" value="Piwi"/>
    <property type="match status" value="1"/>
</dbReference>
<dbReference type="InterPro" id="IPR003165">
    <property type="entry name" value="Piwi"/>
</dbReference>
<dbReference type="SUPFAM" id="SSF101690">
    <property type="entry name" value="PAZ domain"/>
    <property type="match status" value="1"/>
</dbReference>
<dbReference type="Gene3D" id="2.170.260.10">
    <property type="entry name" value="paz domain"/>
    <property type="match status" value="1"/>
</dbReference>
<evidence type="ECO:0000313" key="12">
    <source>
        <dbReference type="EMBL" id="KAB0799368.1"/>
    </source>
</evidence>
<dbReference type="FunCoup" id="A0A1Y1KFT6">
    <property type="interactions" value="56"/>
</dbReference>
<evidence type="ECO:0000313" key="13">
    <source>
        <dbReference type="Proteomes" id="UP000327044"/>
    </source>
</evidence>
<dbReference type="Pfam" id="PF23278">
    <property type="entry name" value="Piwi_N"/>
    <property type="match status" value="1"/>
</dbReference>
<comment type="similarity">
    <text evidence="7">Belongs to the argonaute family. Piwi subfamily.</text>
</comment>
<keyword evidence="6" id="KW-0943">RNA-mediated gene silencing</keyword>
<dbReference type="CDD" id="cd02845">
    <property type="entry name" value="PAZ_piwi_like"/>
    <property type="match status" value="1"/>
</dbReference>
<protein>
    <recommendedName>
        <fullName evidence="14">Piwi domain-containing protein</fullName>
    </recommendedName>
</protein>
<name>A0A1Y1KFT6_PHOPY</name>
<dbReference type="InterPro" id="IPR012337">
    <property type="entry name" value="RNaseH-like_sf"/>
</dbReference>
<keyword evidence="13" id="KW-1185">Reference proteome</keyword>
<keyword evidence="3" id="KW-0963">Cytoplasm</keyword>
<gene>
    <name evidence="12" type="ORF">PPYR_07248</name>
</gene>
<keyword evidence="4" id="KW-0221">Differentiation</keyword>
<dbReference type="GO" id="GO:0003723">
    <property type="term" value="F:RNA binding"/>
    <property type="evidence" value="ECO:0007669"/>
    <property type="project" value="UniProtKB-KW"/>
</dbReference>
<evidence type="ECO:0000256" key="6">
    <source>
        <dbReference type="ARBA" id="ARBA00023158"/>
    </source>
</evidence>
<evidence type="ECO:0000256" key="7">
    <source>
        <dbReference type="ARBA" id="ARBA00038291"/>
    </source>
</evidence>
<dbReference type="SMART" id="SM00949">
    <property type="entry name" value="PAZ"/>
    <property type="match status" value="1"/>
</dbReference>
<evidence type="ECO:0000313" key="11">
    <source>
        <dbReference type="EMBL" id="JAV58475.1"/>
    </source>
</evidence>
<dbReference type="PANTHER" id="PTHR22891">
    <property type="entry name" value="EUKARYOTIC TRANSLATION INITIATION FACTOR 2C"/>
    <property type="match status" value="1"/>
</dbReference>
<dbReference type="OrthoDB" id="445936at2759"/>
<dbReference type="Pfam" id="PF02170">
    <property type="entry name" value="PAZ"/>
    <property type="match status" value="1"/>
</dbReference>
<sequence length="847" mass="96692">MAENPRGRGRGAAILEALRRAQTAQPAEPEHQVDEPSPPTPTAPRGRANLLRQKLNELRQTATVGEQQDVSSSKPTPDVAAITKSMEAVQVTEPCIFRGESGTTVPTSCNYIRITTEEERGVFEYHVQFKPDVDARYVRNHCVKTHFGLVRLFDSGSILYLPIKLPDTRTEYRCTNPQDSSTEITMQVTFVKRKLLSESLHLFNILMKKIMYELRLTPIGRNFFDPHHSHLIPQHRLEVLPGYAVAVDEYEGGAMICLDTQHRVMRTENVLDYLKSLRLSGKGPVTTLARQALLGTTVMTKYNNKTYRIDEIQFDMTPMSTFETRDNRHITYVQYYQTQYNIRITDLKQPLLLNRKTKKTAQSEEVDQFICLVPELCNLTGLTDEMRADFKVMKDVAMYTRVTPTQRLRALRAFLDNIENTPSAKQILSNWGMHIENATIDLLARVLSPEVILFGGGIKSTANNADWNSLVCKNQVLGPMDLEAWYLFYTVRDQQAASNFANTIVRLGDAMGMRIAKPRLQQLADDRTDTYATTIQKVANSEAQMLVFICPSTREDRYSVIKRLCCADMPIPTQVVLSRTLSNSAKVRGIIQKIALQMNCKLGGTLWALRFPVKNWMICGIDVYHSPGVKQSVCAFVSSLNDDITRWFSTVVFQDRELGDQHKTAFIKALERYRQMNGVFPTNVVIFRDGVGDGQLKHCKNYEVAQFQQCLNDYSISNVKLTMVVVQKRINTRIFLKKDREFDNPVPGTVMDNTITRFSWYDFFLVAQHVRQGTVTPTHYVVVHDDAELKPDHVQKLTYKLCHLYYNWPGTIRVPAPCQYAHKLAYLVGQHIRREPSVKLADALYYL</sequence>
<feature type="region of interest" description="Disordered" evidence="8">
    <location>
        <begin position="1"/>
        <end position="47"/>
    </location>
</feature>
<dbReference type="FunFam" id="3.30.420.10:FF:000014">
    <property type="entry name" value="Piwi-like RNA-mediated gene silencing 1"/>
    <property type="match status" value="1"/>
</dbReference>
<reference evidence="12 13" key="2">
    <citation type="journal article" date="2018" name="Elife">
        <title>Firefly genomes illuminate parallel origins of bioluminescence in beetles.</title>
        <authorList>
            <person name="Fallon T.R."/>
            <person name="Lower S.E."/>
            <person name="Chang C.H."/>
            <person name="Bessho-Uehara M."/>
            <person name="Martin G.J."/>
            <person name="Bewick A.J."/>
            <person name="Behringer M."/>
            <person name="Debat H.J."/>
            <person name="Wong I."/>
            <person name="Day J.C."/>
            <person name="Suvorov A."/>
            <person name="Silva C.J."/>
            <person name="Stanger-Hall K.F."/>
            <person name="Hall D.W."/>
            <person name="Schmitz R.J."/>
            <person name="Nelson D.R."/>
            <person name="Lewis S.M."/>
            <person name="Shigenobu S."/>
            <person name="Bybee S.M."/>
            <person name="Larracuente A.M."/>
            <person name="Oba Y."/>
            <person name="Weng J.K."/>
        </authorList>
    </citation>
    <scope>NUCLEOTIDE SEQUENCE [LARGE SCALE GENOMIC DNA]</scope>
    <source>
        <strain evidence="12">1611_PpyrPB1</strain>
        <tissue evidence="12">Whole body</tissue>
    </source>
</reference>
<keyword evidence="2" id="KW-0217">Developmental protein</keyword>
<organism evidence="11">
    <name type="scientific">Photinus pyralis</name>
    <name type="common">Common eastern firefly</name>
    <name type="synonym">Lampyris pyralis</name>
    <dbReference type="NCBI Taxonomy" id="7054"/>
    <lineage>
        <taxon>Eukaryota</taxon>
        <taxon>Metazoa</taxon>
        <taxon>Ecdysozoa</taxon>
        <taxon>Arthropoda</taxon>
        <taxon>Hexapoda</taxon>
        <taxon>Insecta</taxon>
        <taxon>Pterygota</taxon>
        <taxon>Neoptera</taxon>
        <taxon>Endopterygota</taxon>
        <taxon>Coleoptera</taxon>
        <taxon>Polyphaga</taxon>
        <taxon>Elateriformia</taxon>
        <taxon>Elateroidea</taxon>
        <taxon>Lampyridae</taxon>
        <taxon>Lampyrinae</taxon>
        <taxon>Photinus</taxon>
    </lineage>
</organism>
<dbReference type="PROSITE" id="PS50822">
    <property type="entry name" value="PIWI"/>
    <property type="match status" value="1"/>
</dbReference>
<dbReference type="InParanoid" id="A0A1Y1KFT6"/>
<dbReference type="InterPro" id="IPR036397">
    <property type="entry name" value="RNaseH_sf"/>
</dbReference>
<evidence type="ECO:0000259" key="10">
    <source>
        <dbReference type="PROSITE" id="PS50822"/>
    </source>
</evidence>
<dbReference type="Proteomes" id="UP000327044">
    <property type="component" value="Unassembled WGS sequence"/>
</dbReference>
<dbReference type="AlphaFoldDB" id="A0A1Y1KFT6"/>
<dbReference type="FunFam" id="2.170.260.10:FF:000003">
    <property type="entry name" value="Piwi-like RNA-mediated gene silencing 2"/>
    <property type="match status" value="1"/>
</dbReference>
<feature type="domain" description="PAZ" evidence="9">
    <location>
        <begin position="284"/>
        <end position="381"/>
    </location>
</feature>
<evidence type="ECO:0000256" key="3">
    <source>
        <dbReference type="ARBA" id="ARBA00022490"/>
    </source>
</evidence>
<evidence type="ECO:0000256" key="1">
    <source>
        <dbReference type="ARBA" id="ARBA00004496"/>
    </source>
</evidence>
<feature type="domain" description="Piwi" evidence="10">
    <location>
        <begin position="545"/>
        <end position="833"/>
    </location>
</feature>
<proteinExistence type="inferred from homology"/>
<dbReference type="Gene3D" id="3.40.50.2300">
    <property type="match status" value="1"/>
</dbReference>